<evidence type="ECO:0000256" key="2">
    <source>
        <dbReference type="ARBA" id="ARBA00023002"/>
    </source>
</evidence>
<dbReference type="STRING" id="990712.SAMN05216257_103444"/>
<comment type="similarity">
    <text evidence="1">Belongs to the LDH2/MDH2 oxidoreductase family.</text>
</comment>
<keyword evidence="2" id="KW-0560">Oxidoreductase</keyword>
<dbReference type="RefSeq" id="WP_092500192.1">
    <property type="nucleotide sequence ID" value="NZ_FNFV01000003.1"/>
</dbReference>
<gene>
    <name evidence="3" type="ORF">SAMN05216257_103444</name>
</gene>
<dbReference type="Proteomes" id="UP000199328">
    <property type="component" value="Unassembled WGS sequence"/>
</dbReference>
<reference evidence="4" key="1">
    <citation type="submission" date="2016-10" db="EMBL/GenBank/DDBJ databases">
        <authorList>
            <person name="Varghese N."/>
            <person name="Submissions S."/>
        </authorList>
    </citation>
    <scope>NUCLEOTIDE SEQUENCE [LARGE SCALE GENOMIC DNA]</scope>
    <source>
        <strain evidence="4">CGMCC 1.10789</strain>
    </source>
</reference>
<dbReference type="OrthoDB" id="9811519at2"/>
<keyword evidence="4" id="KW-1185">Reference proteome</keyword>
<dbReference type="Gene3D" id="1.10.1530.10">
    <property type="match status" value="1"/>
</dbReference>
<dbReference type="GO" id="GO:0016491">
    <property type="term" value="F:oxidoreductase activity"/>
    <property type="evidence" value="ECO:0007669"/>
    <property type="project" value="UniProtKB-KW"/>
</dbReference>
<sequence length="355" mass="36927">MSAARFPAEALSAFSEAALRAAGADAPSARDATRAMLHASLHGIDSHGFRLLPHYCRAIGEGRVNGRPSPRFRSTRAGSGIVDADDGHGARGTYLAAAHAVELARASGVAAVAVVRSSHFGAAGAYALEIAREGLFGMVVCNSDAFVRLHEGAERFHGTNPIAAAAPTPGRPWLLDMATSAIPFNRVKLAQSLGLSLPEGTASDENGRDTTDPARVAMLAPLGREQGYKGAGLAGLAEVLSAVMTGMRLSPEILPMLGPDWSTPRRMGAFVLAIDPAAFAGAEAFLEGMGRYLSLLRGSRPAEGGRVLAPGDREWEEAARREREGVPIDPDTLASMQEIAAAASIEMPAAMTGTP</sequence>
<name>A0A1G9DCZ4_9RHOB</name>
<organism evidence="3 4">
    <name type="scientific">Meinhardsimonia xiamenensis</name>
    <dbReference type="NCBI Taxonomy" id="990712"/>
    <lineage>
        <taxon>Bacteria</taxon>
        <taxon>Pseudomonadati</taxon>
        <taxon>Pseudomonadota</taxon>
        <taxon>Alphaproteobacteria</taxon>
        <taxon>Rhodobacterales</taxon>
        <taxon>Paracoccaceae</taxon>
        <taxon>Meinhardsimonia</taxon>
    </lineage>
</organism>
<evidence type="ECO:0000313" key="3">
    <source>
        <dbReference type="EMBL" id="SDK61730.1"/>
    </source>
</evidence>
<dbReference type="SUPFAM" id="SSF89733">
    <property type="entry name" value="L-sulfolactate dehydrogenase-like"/>
    <property type="match status" value="1"/>
</dbReference>
<proteinExistence type="inferred from homology"/>
<dbReference type="PANTHER" id="PTHR11091:SF0">
    <property type="entry name" value="MALATE DEHYDROGENASE"/>
    <property type="match status" value="1"/>
</dbReference>
<dbReference type="InterPro" id="IPR043143">
    <property type="entry name" value="Mal/L-sulf/L-lact_DH-like_NADP"/>
</dbReference>
<dbReference type="EMBL" id="FNFV01000003">
    <property type="protein sequence ID" value="SDK61730.1"/>
    <property type="molecule type" value="Genomic_DNA"/>
</dbReference>
<protein>
    <submittedName>
        <fullName evidence="3">Malate/lactate/ureidoglycolate dehydrogenase, LDH2 family</fullName>
    </submittedName>
</protein>
<dbReference type="InterPro" id="IPR036111">
    <property type="entry name" value="Mal/L-sulfo/L-lacto_DH-like_sf"/>
</dbReference>
<evidence type="ECO:0000313" key="4">
    <source>
        <dbReference type="Proteomes" id="UP000199328"/>
    </source>
</evidence>
<dbReference type="InterPro" id="IPR043144">
    <property type="entry name" value="Mal/L-sulf/L-lact_DH-like_ah"/>
</dbReference>
<dbReference type="Pfam" id="PF02615">
    <property type="entry name" value="Ldh_2"/>
    <property type="match status" value="1"/>
</dbReference>
<dbReference type="AlphaFoldDB" id="A0A1G9DCZ4"/>
<dbReference type="PANTHER" id="PTHR11091">
    <property type="entry name" value="OXIDOREDUCTASE-RELATED"/>
    <property type="match status" value="1"/>
</dbReference>
<dbReference type="Gene3D" id="3.30.1370.60">
    <property type="entry name" value="Hypothetical oxidoreductase yiak, domain 2"/>
    <property type="match status" value="1"/>
</dbReference>
<dbReference type="InterPro" id="IPR003767">
    <property type="entry name" value="Malate/L-lactate_DH-like"/>
</dbReference>
<evidence type="ECO:0000256" key="1">
    <source>
        <dbReference type="ARBA" id="ARBA00006056"/>
    </source>
</evidence>
<accession>A0A1G9DCZ4</accession>